<dbReference type="InterPro" id="IPR002685">
    <property type="entry name" value="Glyco_trans_15"/>
</dbReference>
<feature type="active site" description="Nucleophile" evidence="6">
    <location>
        <position position="208"/>
    </location>
</feature>
<evidence type="ECO:0000256" key="5">
    <source>
        <dbReference type="ARBA" id="ARBA00022968"/>
    </source>
</evidence>
<proteinExistence type="inferred from homology"/>
<evidence type="ECO:0000256" key="4">
    <source>
        <dbReference type="ARBA" id="ARBA00022679"/>
    </source>
</evidence>
<dbReference type="InterPro" id="IPR029044">
    <property type="entry name" value="Nucleotide-diphossugar_trans"/>
</dbReference>
<keyword evidence="5" id="KW-0812">Transmembrane</keyword>
<dbReference type="EMBL" id="KV453911">
    <property type="protein sequence ID" value="ODV80020.1"/>
    <property type="molecule type" value="Genomic_DNA"/>
</dbReference>
<dbReference type="GO" id="GO:0006493">
    <property type="term" value="P:protein O-linked glycosylation"/>
    <property type="evidence" value="ECO:0007669"/>
    <property type="project" value="TreeGrafter"/>
</dbReference>
<dbReference type="GO" id="GO:0005794">
    <property type="term" value="C:Golgi apparatus"/>
    <property type="evidence" value="ECO:0007669"/>
    <property type="project" value="TreeGrafter"/>
</dbReference>
<dbReference type="GO" id="GO:0006487">
    <property type="term" value="P:protein N-linked glycosylation"/>
    <property type="evidence" value="ECO:0007669"/>
    <property type="project" value="TreeGrafter"/>
</dbReference>
<evidence type="ECO:0000313" key="8">
    <source>
        <dbReference type="Proteomes" id="UP000094285"/>
    </source>
</evidence>
<feature type="non-terminal residue" evidence="7">
    <location>
        <position position="308"/>
    </location>
</feature>
<keyword evidence="8" id="KW-1185">Reference proteome</keyword>
<evidence type="ECO:0000256" key="2">
    <source>
        <dbReference type="ARBA" id="ARBA00007677"/>
    </source>
</evidence>
<dbReference type="PIRSF" id="PIRSF018153">
    <property type="entry name" value="Glyco_trans_15"/>
    <property type="match status" value="1"/>
</dbReference>
<dbReference type="GO" id="GO:0000032">
    <property type="term" value="P:cell wall mannoprotein biosynthetic process"/>
    <property type="evidence" value="ECO:0007669"/>
    <property type="project" value="TreeGrafter"/>
</dbReference>
<dbReference type="Gene3D" id="3.90.550.10">
    <property type="entry name" value="Spore Coat Polysaccharide Biosynthesis Protein SpsA, Chain A"/>
    <property type="match status" value="1"/>
</dbReference>
<dbReference type="GeneID" id="30983010"/>
<protein>
    <submittedName>
        <fullName evidence="7">Glycosyltransferase family 15 protein</fullName>
    </submittedName>
</protein>
<gene>
    <name evidence="7" type="ORF">CANTADRAFT_41617</name>
</gene>
<dbReference type="GO" id="GO:0016020">
    <property type="term" value="C:membrane"/>
    <property type="evidence" value="ECO:0007669"/>
    <property type="project" value="UniProtKB-SubCell"/>
</dbReference>
<evidence type="ECO:0000256" key="1">
    <source>
        <dbReference type="ARBA" id="ARBA00004606"/>
    </source>
</evidence>
<dbReference type="Proteomes" id="UP000094285">
    <property type="component" value="Unassembled WGS sequence"/>
</dbReference>
<comment type="similarity">
    <text evidence="2">Belongs to the glycosyltransferase 15 family.</text>
</comment>
<dbReference type="OrthoDB" id="439943at2759"/>
<dbReference type="AlphaFoldDB" id="A0A1E4SKK4"/>
<dbReference type="SUPFAM" id="SSF53448">
    <property type="entry name" value="Nucleotide-diphospho-sugar transferases"/>
    <property type="match status" value="1"/>
</dbReference>
<dbReference type="PANTHER" id="PTHR31121">
    <property type="entry name" value="ALPHA-1,2 MANNOSYLTRANSFERASE KTR1"/>
    <property type="match status" value="1"/>
</dbReference>
<keyword evidence="3" id="KW-0328">Glycosyltransferase</keyword>
<evidence type="ECO:0000313" key="7">
    <source>
        <dbReference type="EMBL" id="ODV80020.1"/>
    </source>
</evidence>
<dbReference type="GO" id="GO:0000026">
    <property type="term" value="F:alpha-1,2-mannosyltransferase activity"/>
    <property type="evidence" value="ECO:0007669"/>
    <property type="project" value="TreeGrafter"/>
</dbReference>
<keyword evidence="5" id="KW-0735">Signal-anchor</keyword>
<organism evidence="7 8">
    <name type="scientific">Suhomyces tanzawaensis NRRL Y-17324</name>
    <dbReference type="NCBI Taxonomy" id="984487"/>
    <lineage>
        <taxon>Eukaryota</taxon>
        <taxon>Fungi</taxon>
        <taxon>Dikarya</taxon>
        <taxon>Ascomycota</taxon>
        <taxon>Saccharomycotina</taxon>
        <taxon>Pichiomycetes</taxon>
        <taxon>Debaryomycetaceae</taxon>
        <taxon>Suhomyces</taxon>
    </lineage>
</organism>
<comment type="subcellular location">
    <subcellularLocation>
        <location evidence="1">Membrane</location>
        <topology evidence="1">Single-pass type II membrane protein</topology>
    </subcellularLocation>
</comment>
<dbReference type="PANTHER" id="PTHR31121:SF6">
    <property type="entry name" value="ALPHA-1,2 MANNOSYLTRANSFERASE KTR1"/>
    <property type="match status" value="1"/>
</dbReference>
<accession>A0A1E4SKK4</accession>
<feature type="non-terminal residue" evidence="7">
    <location>
        <position position="1"/>
    </location>
</feature>
<keyword evidence="4 7" id="KW-0808">Transferase</keyword>
<evidence type="ECO:0000256" key="6">
    <source>
        <dbReference type="PIRSR" id="PIRSR018153-1"/>
    </source>
</evidence>
<dbReference type="FunFam" id="3.90.550.10:FF:000051">
    <property type="entry name" value="Alpha-1,2-mannosyltransferase (Ktr4)"/>
    <property type="match status" value="1"/>
</dbReference>
<sequence>RQNATFLILCRNSDVFALLDTLQNLEDRHNHQFHYDYTFLNDVPFDPEVIHLISSYIPQGKLNFGVIPSEHWSYPPHIDVARAQHIHLQSAHIPYGDSESYRHMCRFFSGFFYRHPLVAQYRYYWRLEPGVKYYCNIDQDLFAYMRENKKTYGFTVSLFEYLDTIPTLWDTVKAYMHEFAPRAELLGLVQNDDQWQSYNLCHFWSNFEIADLSLFHSPEYQHFFEYLDASGGFYYERWGDAPVHTMAIVLFLQKSDIHWFHDFGYYHPPFTQCPLNPAVFVDKKCTCDPDEDFTYGFLSCTPHFLEVM</sequence>
<reference evidence="8" key="1">
    <citation type="submission" date="2016-05" db="EMBL/GenBank/DDBJ databases">
        <title>Comparative genomics of biotechnologically important yeasts.</title>
        <authorList>
            <consortium name="DOE Joint Genome Institute"/>
            <person name="Riley R."/>
            <person name="Haridas S."/>
            <person name="Wolfe K.H."/>
            <person name="Lopes M.R."/>
            <person name="Hittinger C.T."/>
            <person name="Goker M."/>
            <person name="Salamov A."/>
            <person name="Wisecaver J."/>
            <person name="Long T.M."/>
            <person name="Aerts A.L."/>
            <person name="Barry K."/>
            <person name="Choi C."/>
            <person name="Clum A."/>
            <person name="Coughlan A.Y."/>
            <person name="Deshpande S."/>
            <person name="Douglass A.P."/>
            <person name="Hanson S.J."/>
            <person name="Klenk H.-P."/>
            <person name="Labutti K."/>
            <person name="Lapidus A."/>
            <person name="Lindquist E."/>
            <person name="Lipzen A."/>
            <person name="Meier-Kolthoff J.P."/>
            <person name="Ohm R.A."/>
            <person name="Otillar R.P."/>
            <person name="Pangilinan J."/>
            <person name="Peng Y."/>
            <person name="Rokas A."/>
            <person name="Rosa C.A."/>
            <person name="Scheuner C."/>
            <person name="Sibirny A.A."/>
            <person name="Slot J.C."/>
            <person name="Stielow J.B."/>
            <person name="Sun H."/>
            <person name="Kurtzman C.P."/>
            <person name="Blackwell M."/>
            <person name="Grigoriev I.V."/>
            <person name="Jeffries T.W."/>
        </authorList>
    </citation>
    <scope>NUCLEOTIDE SEQUENCE [LARGE SCALE GENOMIC DNA]</scope>
    <source>
        <strain evidence="8">NRRL Y-17324</strain>
    </source>
</reference>
<dbReference type="STRING" id="984487.A0A1E4SKK4"/>
<dbReference type="RefSeq" id="XP_020065142.1">
    <property type="nucleotide sequence ID" value="XM_020208874.1"/>
</dbReference>
<dbReference type="Pfam" id="PF01793">
    <property type="entry name" value="Glyco_transf_15"/>
    <property type="match status" value="1"/>
</dbReference>
<name>A0A1E4SKK4_9ASCO</name>
<evidence type="ECO:0000256" key="3">
    <source>
        <dbReference type="ARBA" id="ARBA00022676"/>
    </source>
</evidence>